<proteinExistence type="inferred from homology"/>
<dbReference type="EC" id="2.8.1.7" evidence="6"/>
<dbReference type="AlphaFoldDB" id="A0A5C5V2K0"/>
<protein>
    <submittedName>
        <fullName evidence="6">Putative cysteine desulfurase</fullName>
        <ecNumber evidence="6">2.8.1.7</ecNumber>
    </submittedName>
</protein>
<dbReference type="InterPro" id="IPR015424">
    <property type="entry name" value="PyrdxlP-dep_Trfase"/>
</dbReference>
<evidence type="ECO:0000256" key="3">
    <source>
        <dbReference type="RuleBase" id="RU004075"/>
    </source>
</evidence>
<name>A0A5C5V2K0_9BACT</name>
<dbReference type="InterPro" id="IPR020578">
    <property type="entry name" value="Aminotrans_V_PyrdxlP_BS"/>
</dbReference>
<keyword evidence="2" id="KW-0663">Pyridoxal phosphate</keyword>
<evidence type="ECO:0000256" key="1">
    <source>
        <dbReference type="ARBA" id="ARBA00001933"/>
    </source>
</evidence>
<sequence length="383" mass="42142">MSLPTPWDQFRQEMTIAPEWAYFDHSSVSPLPRRTANLIRQYVDQAAAGGNLHWPDWARAVEKTRSKIASLVNADTDEIALLPNTTHGVSLVAGGFDWKPGDSVVVLNNEFPANLYPWMHLESIGVEVRQVQVEGAGPTLDDIVAAIDSTTRIVAVSWVAFATGYRLDIAKLTEMVHAHGALMFVDVIQALGVFPFDVKATGVDFFASTSQKWLMTPEGVGMFYIRREHLDKVRPLFVGPSSMVKPYDYDRIALEFADSARRFEGGSKNMIGYMALGGSLDLLMELGAGAEQSAVGDRVLEIGDLAVERLQSIGASIFSDREGDKRSGIISFEFPGQDPNQLRNLCVDAKVALSVRGGRLRISPHAYTNEEDVDRLVEALRSV</sequence>
<keyword evidence="6" id="KW-0808">Transferase</keyword>
<dbReference type="OrthoDB" id="9804366at2"/>
<evidence type="ECO:0000256" key="2">
    <source>
        <dbReference type="ARBA" id="ARBA00022898"/>
    </source>
</evidence>
<comment type="similarity">
    <text evidence="3">Belongs to the class-V pyridoxal-phosphate-dependent aminotransferase family.</text>
</comment>
<accession>A0A5C5V2K0</accession>
<dbReference type="Gene3D" id="3.90.1150.10">
    <property type="entry name" value="Aspartate Aminotransferase, domain 1"/>
    <property type="match status" value="1"/>
</dbReference>
<gene>
    <name evidence="6" type="primary">csd_3</name>
    <name evidence="6" type="ORF">Enr8_39530</name>
</gene>
<evidence type="ECO:0000259" key="5">
    <source>
        <dbReference type="Pfam" id="PF00266"/>
    </source>
</evidence>
<keyword evidence="7" id="KW-1185">Reference proteome</keyword>
<dbReference type="RefSeq" id="WP_146434656.1">
    <property type="nucleotide sequence ID" value="NZ_SJPF01000004.1"/>
</dbReference>
<dbReference type="GO" id="GO:0031071">
    <property type="term" value="F:cysteine desulfurase activity"/>
    <property type="evidence" value="ECO:0007669"/>
    <property type="project" value="UniProtKB-EC"/>
</dbReference>
<dbReference type="Pfam" id="PF00266">
    <property type="entry name" value="Aminotran_5"/>
    <property type="match status" value="1"/>
</dbReference>
<feature type="domain" description="Aminotransferase class V" evidence="5">
    <location>
        <begin position="22"/>
        <end position="376"/>
    </location>
</feature>
<comment type="cofactor">
    <cofactor evidence="1 4">
        <name>pyridoxal 5'-phosphate</name>
        <dbReference type="ChEBI" id="CHEBI:597326"/>
    </cofactor>
</comment>
<dbReference type="InterPro" id="IPR000192">
    <property type="entry name" value="Aminotrans_V_dom"/>
</dbReference>
<dbReference type="InterPro" id="IPR015422">
    <property type="entry name" value="PyrdxlP-dep_Trfase_small"/>
</dbReference>
<dbReference type="Proteomes" id="UP000318878">
    <property type="component" value="Unassembled WGS sequence"/>
</dbReference>
<organism evidence="6 7">
    <name type="scientific">Blastopirellula retiformator</name>
    <dbReference type="NCBI Taxonomy" id="2527970"/>
    <lineage>
        <taxon>Bacteria</taxon>
        <taxon>Pseudomonadati</taxon>
        <taxon>Planctomycetota</taxon>
        <taxon>Planctomycetia</taxon>
        <taxon>Pirellulales</taxon>
        <taxon>Pirellulaceae</taxon>
        <taxon>Blastopirellula</taxon>
    </lineage>
</organism>
<dbReference type="PROSITE" id="PS00595">
    <property type="entry name" value="AA_TRANSFER_CLASS_5"/>
    <property type="match status" value="1"/>
</dbReference>
<evidence type="ECO:0000256" key="4">
    <source>
        <dbReference type="RuleBase" id="RU004504"/>
    </source>
</evidence>
<dbReference type="SUPFAM" id="SSF53383">
    <property type="entry name" value="PLP-dependent transferases"/>
    <property type="match status" value="1"/>
</dbReference>
<dbReference type="PANTHER" id="PTHR43586:SF15">
    <property type="entry name" value="BLR3095 PROTEIN"/>
    <property type="match status" value="1"/>
</dbReference>
<dbReference type="EMBL" id="SJPF01000004">
    <property type="protein sequence ID" value="TWT32027.1"/>
    <property type="molecule type" value="Genomic_DNA"/>
</dbReference>
<evidence type="ECO:0000313" key="6">
    <source>
        <dbReference type="EMBL" id="TWT32027.1"/>
    </source>
</evidence>
<comment type="caution">
    <text evidence="6">The sequence shown here is derived from an EMBL/GenBank/DDBJ whole genome shotgun (WGS) entry which is preliminary data.</text>
</comment>
<dbReference type="PANTHER" id="PTHR43586">
    <property type="entry name" value="CYSTEINE DESULFURASE"/>
    <property type="match status" value="1"/>
</dbReference>
<evidence type="ECO:0000313" key="7">
    <source>
        <dbReference type="Proteomes" id="UP000318878"/>
    </source>
</evidence>
<dbReference type="InterPro" id="IPR015421">
    <property type="entry name" value="PyrdxlP-dep_Trfase_major"/>
</dbReference>
<dbReference type="Gene3D" id="3.40.640.10">
    <property type="entry name" value="Type I PLP-dependent aspartate aminotransferase-like (Major domain)"/>
    <property type="match status" value="1"/>
</dbReference>
<reference evidence="6 7" key="1">
    <citation type="submission" date="2019-02" db="EMBL/GenBank/DDBJ databases">
        <title>Deep-cultivation of Planctomycetes and their phenomic and genomic characterization uncovers novel biology.</title>
        <authorList>
            <person name="Wiegand S."/>
            <person name="Jogler M."/>
            <person name="Boedeker C."/>
            <person name="Pinto D."/>
            <person name="Vollmers J."/>
            <person name="Rivas-Marin E."/>
            <person name="Kohn T."/>
            <person name="Peeters S.H."/>
            <person name="Heuer A."/>
            <person name="Rast P."/>
            <person name="Oberbeckmann S."/>
            <person name="Bunk B."/>
            <person name="Jeske O."/>
            <person name="Meyerdierks A."/>
            <person name="Storesund J.E."/>
            <person name="Kallscheuer N."/>
            <person name="Luecker S."/>
            <person name="Lage O.M."/>
            <person name="Pohl T."/>
            <person name="Merkel B.J."/>
            <person name="Hornburger P."/>
            <person name="Mueller R.-W."/>
            <person name="Bruemmer F."/>
            <person name="Labrenz M."/>
            <person name="Spormann A.M."/>
            <person name="Op Den Camp H."/>
            <person name="Overmann J."/>
            <person name="Amann R."/>
            <person name="Jetten M.S.M."/>
            <person name="Mascher T."/>
            <person name="Medema M.H."/>
            <person name="Devos D.P."/>
            <person name="Kaster A.-K."/>
            <person name="Ovreas L."/>
            <person name="Rohde M."/>
            <person name="Galperin M.Y."/>
            <person name="Jogler C."/>
        </authorList>
    </citation>
    <scope>NUCLEOTIDE SEQUENCE [LARGE SCALE GENOMIC DNA]</scope>
    <source>
        <strain evidence="6 7">Enr8</strain>
    </source>
</reference>